<dbReference type="Pfam" id="PF00528">
    <property type="entry name" value="BPD_transp_1"/>
    <property type="match status" value="1"/>
</dbReference>
<name>A0A852YY91_9ACTN</name>
<evidence type="ECO:0000259" key="8">
    <source>
        <dbReference type="PROSITE" id="PS50928"/>
    </source>
</evidence>
<feature type="transmembrane region" description="Helical" evidence="7">
    <location>
        <begin position="56"/>
        <end position="74"/>
    </location>
</feature>
<feature type="domain" description="ABC transmembrane type-1" evidence="8">
    <location>
        <begin position="77"/>
        <end position="261"/>
    </location>
</feature>
<evidence type="ECO:0000256" key="2">
    <source>
        <dbReference type="ARBA" id="ARBA00022448"/>
    </source>
</evidence>
<keyword evidence="2 7" id="KW-0813">Transport</keyword>
<comment type="caution">
    <text evidence="9">The sequence shown here is derived from an EMBL/GenBank/DDBJ whole genome shotgun (WGS) entry which is preliminary data.</text>
</comment>
<evidence type="ECO:0000256" key="1">
    <source>
        <dbReference type="ARBA" id="ARBA00004651"/>
    </source>
</evidence>
<dbReference type="GO" id="GO:0055085">
    <property type="term" value="P:transmembrane transport"/>
    <property type="evidence" value="ECO:0007669"/>
    <property type="project" value="InterPro"/>
</dbReference>
<sequence>MSGAASSPNARPHHRVTGVVSQLGVLLGAVLLWQLATAGGDSPFFPTPVRIVTEMWRMWFSGGIGTLFLTEAAFDDVLPSVGRLLLGWTLAGVVGVGLGLLLGRSGNALAYIGPLLSFARSIPPPALLPVFMVLFSIGFKLQLVTIVFGCLWPILLNSADGARSVDPVKTETARAFGISRASWIGSVVLPGALPKIFAGLRISLSLALIMMVISELVGASDGLGHAMMLARDQFDYAQLWSGIVLLGLLGYLLNTVLSVVERRVLEAVPQ</sequence>
<keyword evidence="5 7" id="KW-1133">Transmembrane helix</keyword>
<evidence type="ECO:0000313" key="9">
    <source>
        <dbReference type="EMBL" id="NYH79118.1"/>
    </source>
</evidence>
<dbReference type="InterPro" id="IPR000515">
    <property type="entry name" value="MetI-like"/>
</dbReference>
<organism evidence="9 10">
    <name type="scientific">Actinopolyspora biskrensis</name>
    <dbReference type="NCBI Taxonomy" id="1470178"/>
    <lineage>
        <taxon>Bacteria</taxon>
        <taxon>Bacillati</taxon>
        <taxon>Actinomycetota</taxon>
        <taxon>Actinomycetes</taxon>
        <taxon>Actinopolysporales</taxon>
        <taxon>Actinopolysporaceae</taxon>
        <taxon>Actinopolyspora</taxon>
    </lineage>
</organism>
<evidence type="ECO:0000256" key="7">
    <source>
        <dbReference type="RuleBase" id="RU363032"/>
    </source>
</evidence>
<dbReference type="RefSeq" id="WP_179535561.1">
    <property type="nucleotide sequence ID" value="NZ_JACBYW010000004.1"/>
</dbReference>
<evidence type="ECO:0000256" key="5">
    <source>
        <dbReference type="ARBA" id="ARBA00022989"/>
    </source>
</evidence>
<feature type="transmembrane region" description="Helical" evidence="7">
    <location>
        <begin position="86"/>
        <end position="106"/>
    </location>
</feature>
<dbReference type="EMBL" id="JACBYW010000004">
    <property type="protein sequence ID" value="NYH79118.1"/>
    <property type="molecule type" value="Genomic_DNA"/>
</dbReference>
<dbReference type="CDD" id="cd06261">
    <property type="entry name" value="TM_PBP2"/>
    <property type="match status" value="1"/>
</dbReference>
<protein>
    <submittedName>
        <fullName evidence="9">ABC-type nitrate/sulfonate/bicarbonate transport system permease component</fullName>
    </submittedName>
</protein>
<keyword evidence="4 7" id="KW-0812">Transmembrane</keyword>
<dbReference type="PANTHER" id="PTHR30151:SF0">
    <property type="entry name" value="ABC TRANSPORTER PERMEASE PROTEIN MJ0413-RELATED"/>
    <property type="match status" value="1"/>
</dbReference>
<dbReference type="PROSITE" id="PS50928">
    <property type="entry name" value="ABC_TM1"/>
    <property type="match status" value="1"/>
</dbReference>
<keyword evidence="6 7" id="KW-0472">Membrane</keyword>
<dbReference type="GO" id="GO:0005886">
    <property type="term" value="C:plasma membrane"/>
    <property type="evidence" value="ECO:0007669"/>
    <property type="project" value="UniProtKB-SubCell"/>
</dbReference>
<keyword evidence="10" id="KW-1185">Reference proteome</keyword>
<evidence type="ECO:0000313" key="10">
    <source>
        <dbReference type="Proteomes" id="UP000548304"/>
    </source>
</evidence>
<reference evidence="9 10" key="1">
    <citation type="submission" date="2020-07" db="EMBL/GenBank/DDBJ databases">
        <title>Genomic Encyclopedia of Type Strains, Phase III (KMG-III): the genomes of soil and plant-associated and newly described type strains.</title>
        <authorList>
            <person name="Whitman W."/>
        </authorList>
    </citation>
    <scope>NUCLEOTIDE SEQUENCE [LARGE SCALE GENOMIC DNA]</scope>
    <source>
        <strain evidence="9 10">CECT 8576</strain>
    </source>
</reference>
<dbReference type="SUPFAM" id="SSF161098">
    <property type="entry name" value="MetI-like"/>
    <property type="match status" value="1"/>
</dbReference>
<comment type="similarity">
    <text evidence="7">Belongs to the binding-protein-dependent transport system permease family.</text>
</comment>
<feature type="transmembrane region" description="Helical" evidence="7">
    <location>
        <begin position="198"/>
        <end position="219"/>
    </location>
</feature>
<dbReference type="AlphaFoldDB" id="A0A852YY91"/>
<feature type="transmembrane region" description="Helical" evidence="7">
    <location>
        <begin position="126"/>
        <end position="155"/>
    </location>
</feature>
<keyword evidence="3" id="KW-1003">Cell membrane</keyword>
<dbReference type="PANTHER" id="PTHR30151">
    <property type="entry name" value="ALKANE SULFONATE ABC TRANSPORTER-RELATED, MEMBRANE SUBUNIT"/>
    <property type="match status" value="1"/>
</dbReference>
<feature type="transmembrane region" description="Helical" evidence="7">
    <location>
        <begin position="16"/>
        <end position="36"/>
    </location>
</feature>
<comment type="subcellular location">
    <subcellularLocation>
        <location evidence="1 7">Cell membrane</location>
        <topology evidence="1 7">Multi-pass membrane protein</topology>
    </subcellularLocation>
</comment>
<dbReference type="InterPro" id="IPR035906">
    <property type="entry name" value="MetI-like_sf"/>
</dbReference>
<dbReference type="Proteomes" id="UP000548304">
    <property type="component" value="Unassembled WGS sequence"/>
</dbReference>
<evidence type="ECO:0000256" key="3">
    <source>
        <dbReference type="ARBA" id="ARBA00022475"/>
    </source>
</evidence>
<evidence type="ECO:0000256" key="4">
    <source>
        <dbReference type="ARBA" id="ARBA00022692"/>
    </source>
</evidence>
<evidence type="ECO:0000256" key="6">
    <source>
        <dbReference type="ARBA" id="ARBA00023136"/>
    </source>
</evidence>
<accession>A0A852YY91</accession>
<dbReference type="Gene3D" id="1.10.3720.10">
    <property type="entry name" value="MetI-like"/>
    <property type="match status" value="1"/>
</dbReference>
<feature type="transmembrane region" description="Helical" evidence="7">
    <location>
        <begin position="239"/>
        <end position="260"/>
    </location>
</feature>
<proteinExistence type="inferred from homology"/>
<gene>
    <name evidence="9" type="ORF">FHR84_002452</name>
</gene>